<dbReference type="SUPFAM" id="SSF56507">
    <property type="entry name" value="Methionine synthase activation domain-like"/>
    <property type="match status" value="1"/>
</dbReference>
<keyword evidence="1" id="KW-0479">Metal-binding</keyword>
<feature type="domain" description="AdoMet activation" evidence="4">
    <location>
        <begin position="1"/>
        <end position="140"/>
    </location>
</feature>
<protein>
    <submittedName>
        <fullName evidence="5">Vitamin B12 dependent methionine synthase, activation domain protein</fullName>
    </submittedName>
</protein>
<dbReference type="InterPro" id="IPR004223">
    <property type="entry name" value="VitB12-dep_Met_synth_activ_dom"/>
</dbReference>
<dbReference type="GO" id="GO:0032259">
    <property type="term" value="P:methylation"/>
    <property type="evidence" value="ECO:0007669"/>
    <property type="project" value="UniProtKB-KW"/>
</dbReference>
<dbReference type="PANTHER" id="PTHR45833">
    <property type="entry name" value="METHIONINE SYNTHASE"/>
    <property type="match status" value="1"/>
</dbReference>
<dbReference type="GO" id="GO:0046872">
    <property type="term" value="F:metal ion binding"/>
    <property type="evidence" value="ECO:0007669"/>
    <property type="project" value="UniProtKB-KW"/>
</dbReference>
<proteinExistence type="predicted"/>
<evidence type="ECO:0000313" key="6">
    <source>
        <dbReference type="Proteomes" id="UP000053660"/>
    </source>
</evidence>
<accession>A0A0B1RVW3</accession>
<keyword evidence="2" id="KW-0170">Cobalt</keyword>
<dbReference type="GO" id="GO:0008705">
    <property type="term" value="F:methionine synthase activity"/>
    <property type="evidence" value="ECO:0007669"/>
    <property type="project" value="InterPro"/>
</dbReference>
<keyword evidence="3" id="KW-0808">Transferase</keyword>
<dbReference type="InterPro" id="IPR037010">
    <property type="entry name" value="VitB12-dep_Met_synth_activ_sf"/>
</dbReference>
<evidence type="ECO:0000256" key="3">
    <source>
        <dbReference type="PROSITE-ProRule" id="PRU00346"/>
    </source>
</evidence>
<keyword evidence="6" id="KW-1185">Reference proteome</keyword>
<dbReference type="Gene3D" id="3.10.196.10">
    <property type="entry name" value="Vitamin B12-dependent methionine synthase, activation domain"/>
    <property type="match status" value="1"/>
</dbReference>
<sequence>MVKALSDRLAEAFAEYLHRLVRIDLWGYSKDEDLSPADLLAVKYHGVRPAPGYPTQPDHTEKRTLWNVLKADDCGLQLTEHLAMLPAASVSGLYFASPSSSYFAVGKIDKDQVVDYAERKGMSVQEVERWLTPTLGYDLED</sequence>
<dbReference type="GO" id="GO:0050667">
    <property type="term" value="P:homocysteine metabolic process"/>
    <property type="evidence" value="ECO:0007669"/>
    <property type="project" value="TreeGrafter"/>
</dbReference>
<dbReference type="Proteomes" id="UP000053660">
    <property type="component" value="Unassembled WGS sequence"/>
</dbReference>
<dbReference type="InterPro" id="IPR050554">
    <property type="entry name" value="Met_Synthase/Corrinoid"/>
</dbReference>
<dbReference type="GO" id="GO:0005829">
    <property type="term" value="C:cytosol"/>
    <property type="evidence" value="ECO:0007669"/>
    <property type="project" value="TreeGrafter"/>
</dbReference>
<evidence type="ECO:0000313" key="5">
    <source>
        <dbReference type="EMBL" id="KHJ75327.1"/>
    </source>
</evidence>
<dbReference type="OrthoDB" id="261426at2759"/>
<dbReference type="PANTHER" id="PTHR45833:SF1">
    <property type="entry name" value="METHIONINE SYNTHASE"/>
    <property type="match status" value="1"/>
</dbReference>
<dbReference type="GO" id="GO:0046653">
    <property type="term" value="P:tetrahydrofolate metabolic process"/>
    <property type="evidence" value="ECO:0007669"/>
    <property type="project" value="TreeGrafter"/>
</dbReference>
<gene>
    <name evidence="5" type="ORF">OESDEN_25057</name>
</gene>
<evidence type="ECO:0000256" key="2">
    <source>
        <dbReference type="ARBA" id="ARBA00023285"/>
    </source>
</evidence>
<dbReference type="Pfam" id="PF02965">
    <property type="entry name" value="Met_synt_B12"/>
    <property type="match status" value="1"/>
</dbReference>
<organism evidence="5 6">
    <name type="scientific">Oesophagostomum dentatum</name>
    <name type="common">Nodular worm</name>
    <dbReference type="NCBI Taxonomy" id="61180"/>
    <lineage>
        <taxon>Eukaryota</taxon>
        <taxon>Metazoa</taxon>
        <taxon>Ecdysozoa</taxon>
        <taxon>Nematoda</taxon>
        <taxon>Chromadorea</taxon>
        <taxon>Rhabditida</taxon>
        <taxon>Rhabditina</taxon>
        <taxon>Rhabditomorpha</taxon>
        <taxon>Strongyloidea</taxon>
        <taxon>Strongylidae</taxon>
        <taxon>Oesophagostomum</taxon>
    </lineage>
</organism>
<reference evidence="5 6" key="1">
    <citation type="submission" date="2014-03" db="EMBL/GenBank/DDBJ databases">
        <title>Draft genome of the hookworm Oesophagostomum dentatum.</title>
        <authorList>
            <person name="Mitreva M."/>
        </authorList>
    </citation>
    <scope>NUCLEOTIDE SEQUENCE [LARGE SCALE GENOMIC DNA]</scope>
    <source>
        <strain evidence="5 6">OD-Hann</strain>
    </source>
</reference>
<dbReference type="AlphaFoldDB" id="A0A0B1RVW3"/>
<evidence type="ECO:0000256" key="1">
    <source>
        <dbReference type="ARBA" id="ARBA00022723"/>
    </source>
</evidence>
<evidence type="ECO:0000259" key="4">
    <source>
        <dbReference type="PROSITE" id="PS50974"/>
    </source>
</evidence>
<name>A0A0B1RVW3_OESDE</name>
<keyword evidence="3" id="KW-0489">Methyltransferase</keyword>
<dbReference type="PROSITE" id="PS50974">
    <property type="entry name" value="ADOMET_ACTIVATION"/>
    <property type="match status" value="1"/>
</dbReference>
<dbReference type="EMBL" id="KN612853">
    <property type="protein sequence ID" value="KHJ75327.1"/>
    <property type="molecule type" value="Genomic_DNA"/>
</dbReference>